<evidence type="ECO:0000256" key="1">
    <source>
        <dbReference type="SAM" id="SignalP"/>
    </source>
</evidence>
<evidence type="ECO:0000313" key="3">
    <source>
        <dbReference type="Proteomes" id="UP000198981"/>
    </source>
</evidence>
<dbReference type="RefSeq" id="WP_092805923.1">
    <property type="nucleotide sequence ID" value="NZ_FMUH01000005.1"/>
</dbReference>
<dbReference type="Gene3D" id="3.40.710.10">
    <property type="entry name" value="DD-peptidase/beta-lactamase superfamily"/>
    <property type="match status" value="1"/>
</dbReference>
<evidence type="ECO:0008006" key="4">
    <source>
        <dbReference type="Google" id="ProtNLM"/>
    </source>
</evidence>
<feature type="signal peptide" evidence="1">
    <location>
        <begin position="1"/>
        <end position="28"/>
    </location>
</feature>
<reference evidence="3" key="1">
    <citation type="submission" date="2016-10" db="EMBL/GenBank/DDBJ databases">
        <authorList>
            <person name="Varghese N."/>
            <person name="Submissions S."/>
        </authorList>
    </citation>
    <scope>NUCLEOTIDE SEQUENCE [LARGE SCALE GENOMIC DNA]</scope>
    <source>
        <strain evidence="3">DSM 45722</strain>
    </source>
</reference>
<dbReference type="OrthoDB" id="4981298at2"/>
<dbReference type="AlphaFoldDB" id="A0A1G4YME4"/>
<keyword evidence="3" id="KW-1185">Reference proteome</keyword>
<dbReference type="Proteomes" id="UP000198981">
    <property type="component" value="Unassembled WGS sequence"/>
</dbReference>
<keyword evidence="1" id="KW-0732">Signal</keyword>
<gene>
    <name evidence="2" type="ORF">SAMN03159343_3119</name>
</gene>
<dbReference type="InterPro" id="IPR012338">
    <property type="entry name" value="Beta-lactam/transpept-like"/>
</dbReference>
<feature type="chain" id="PRO_5011585251" description="Beta-lactamase enzyme family protein" evidence="1">
    <location>
        <begin position="29"/>
        <end position="301"/>
    </location>
</feature>
<protein>
    <recommendedName>
        <fullName evidence="4">Beta-lactamase enzyme family protein</fullName>
    </recommendedName>
</protein>
<evidence type="ECO:0000313" key="2">
    <source>
        <dbReference type="EMBL" id="SCX54661.1"/>
    </source>
</evidence>
<proteinExistence type="predicted"/>
<accession>A0A1G4YME4</accession>
<dbReference type="EMBL" id="FMUH01000005">
    <property type="protein sequence ID" value="SCX54661.1"/>
    <property type="molecule type" value="Genomic_DNA"/>
</dbReference>
<name>A0A1G4YME4_9ACTN</name>
<organism evidence="2 3">
    <name type="scientific">Klenkia marina</name>
    <dbReference type="NCBI Taxonomy" id="1960309"/>
    <lineage>
        <taxon>Bacteria</taxon>
        <taxon>Bacillati</taxon>
        <taxon>Actinomycetota</taxon>
        <taxon>Actinomycetes</taxon>
        <taxon>Geodermatophilales</taxon>
        <taxon>Geodermatophilaceae</taxon>
        <taxon>Klenkia</taxon>
    </lineage>
</organism>
<dbReference type="STRING" id="1960309.SAMN03159343_3119"/>
<dbReference type="SUPFAM" id="SSF56601">
    <property type="entry name" value="beta-lactamase/transpeptidase-like"/>
    <property type="match status" value="1"/>
</dbReference>
<sequence>MSRWGGRVGSVAVTLVAALLVEAETAHAAPDPRSTSAPAQAAADVVADVPVAPASPAGAALAAFGPTGVLTVAVRPVVPVSAPGTTADAVARTSAGSWSAGDIDRPVPTASLVKLYLAEGVLTAARASGSAVSPADLARIEATLTTSDDLAASELWVAHDGPALLADVVARYGLRGTTPPAPDPGAWGRSLTTASDLARFLVLLPLQAHPDDAALITGLLARAAPVGADGFDQSFGLLGPGRTADTAVKQGWMCCVDDVRHLHSAGVVDDEVVVLLAEFPVDVDWPTARAALDAAAQALRR</sequence>